<dbReference type="EMBL" id="VSRR010046456">
    <property type="protein sequence ID" value="MPC77668.1"/>
    <property type="molecule type" value="Genomic_DNA"/>
</dbReference>
<name>A0A5B7I9W7_PORTR</name>
<evidence type="ECO:0000313" key="3">
    <source>
        <dbReference type="Proteomes" id="UP000324222"/>
    </source>
</evidence>
<evidence type="ECO:0000313" key="2">
    <source>
        <dbReference type="EMBL" id="MPC77668.1"/>
    </source>
</evidence>
<feature type="compositionally biased region" description="Polar residues" evidence="1">
    <location>
        <begin position="8"/>
        <end position="46"/>
    </location>
</feature>
<gene>
    <name evidence="2" type="ORF">E2C01_072127</name>
</gene>
<proteinExistence type="predicted"/>
<protein>
    <submittedName>
        <fullName evidence="2">Uncharacterized protein</fullName>
    </submittedName>
</protein>
<dbReference type="Proteomes" id="UP000324222">
    <property type="component" value="Unassembled WGS sequence"/>
</dbReference>
<keyword evidence="3" id="KW-1185">Reference proteome</keyword>
<dbReference type="AlphaFoldDB" id="A0A5B7I9W7"/>
<accession>A0A5B7I9W7</accession>
<comment type="caution">
    <text evidence="2">The sequence shown here is derived from an EMBL/GenBank/DDBJ whole genome shotgun (WGS) entry which is preliminary data.</text>
</comment>
<feature type="region of interest" description="Disordered" evidence="1">
    <location>
        <begin position="1"/>
        <end position="46"/>
    </location>
</feature>
<sequence length="131" mass="13639">MGFFLSTPGKTQPQSLGSFLSTPGKTQPQSLSSFLSTVPSETQPHSLGLSISLSSRTVLSQPPGSSCLPTACESSDKPTCPPSPITPHLQSLCQVPAPISTLTLSPEATSSITPRSTLLHYPPTNYGTRAS</sequence>
<organism evidence="2 3">
    <name type="scientific">Portunus trituberculatus</name>
    <name type="common">Swimming crab</name>
    <name type="synonym">Neptunus trituberculatus</name>
    <dbReference type="NCBI Taxonomy" id="210409"/>
    <lineage>
        <taxon>Eukaryota</taxon>
        <taxon>Metazoa</taxon>
        <taxon>Ecdysozoa</taxon>
        <taxon>Arthropoda</taxon>
        <taxon>Crustacea</taxon>
        <taxon>Multicrustacea</taxon>
        <taxon>Malacostraca</taxon>
        <taxon>Eumalacostraca</taxon>
        <taxon>Eucarida</taxon>
        <taxon>Decapoda</taxon>
        <taxon>Pleocyemata</taxon>
        <taxon>Brachyura</taxon>
        <taxon>Eubrachyura</taxon>
        <taxon>Portunoidea</taxon>
        <taxon>Portunidae</taxon>
        <taxon>Portuninae</taxon>
        <taxon>Portunus</taxon>
    </lineage>
</organism>
<reference evidence="2 3" key="1">
    <citation type="submission" date="2019-05" db="EMBL/GenBank/DDBJ databases">
        <title>Another draft genome of Portunus trituberculatus and its Hox gene families provides insights of decapod evolution.</title>
        <authorList>
            <person name="Jeong J.-H."/>
            <person name="Song I."/>
            <person name="Kim S."/>
            <person name="Choi T."/>
            <person name="Kim D."/>
            <person name="Ryu S."/>
            <person name="Kim W."/>
        </authorList>
    </citation>
    <scope>NUCLEOTIDE SEQUENCE [LARGE SCALE GENOMIC DNA]</scope>
    <source>
        <tissue evidence="2">Muscle</tissue>
    </source>
</reference>
<evidence type="ECO:0000256" key="1">
    <source>
        <dbReference type="SAM" id="MobiDB-lite"/>
    </source>
</evidence>